<evidence type="ECO:0000256" key="2">
    <source>
        <dbReference type="SAM" id="SignalP"/>
    </source>
</evidence>
<protein>
    <submittedName>
        <fullName evidence="3">Carbohydrate ABC transporter substrate-binding protein (CUT1 family)</fullName>
    </submittedName>
</protein>
<dbReference type="Proteomes" id="UP000242310">
    <property type="component" value="Unassembled WGS sequence"/>
</dbReference>
<dbReference type="EMBL" id="PYAV01000005">
    <property type="protein sequence ID" value="PSL46882.1"/>
    <property type="molecule type" value="Genomic_DNA"/>
</dbReference>
<evidence type="ECO:0000313" key="3">
    <source>
        <dbReference type="EMBL" id="PSL46882.1"/>
    </source>
</evidence>
<dbReference type="PANTHER" id="PTHR43649">
    <property type="entry name" value="ARABINOSE-BINDING PROTEIN-RELATED"/>
    <property type="match status" value="1"/>
</dbReference>
<feature type="signal peptide" evidence="2">
    <location>
        <begin position="1"/>
        <end position="23"/>
    </location>
</feature>
<proteinExistence type="predicted"/>
<dbReference type="PROSITE" id="PS51257">
    <property type="entry name" value="PROKAR_LIPOPROTEIN"/>
    <property type="match status" value="1"/>
</dbReference>
<dbReference type="RefSeq" id="WP_106588220.1">
    <property type="nucleotide sequence ID" value="NZ_PYAV01000005.1"/>
</dbReference>
<feature type="chain" id="PRO_5038603321" evidence="2">
    <location>
        <begin position="24"/>
        <end position="436"/>
    </location>
</feature>
<keyword evidence="4" id="KW-1185">Reference proteome</keyword>
<reference evidence="3 4" key="1">
    <citation type="submission" date="2018-03" db="EMBL/GenBank/DDBJ databases">
        <title>Genomic Encyclopedia of Type Strains, Phase III (KMG-III): the genomes of soil and plant-associated and newly described type strains.</title>
        <authorList>
            <person name="Whitman W."/>
        </authorList>
    </citation>
    <scope>NUCLEOTIDE SEQUENCE [LARGE SCALE GENOMIC DNA]</scope>
    <source>
        <strain evidence="3 4">CGMCC 1.07653</strain>
    </source>
</reference>
<feature type="region of interest" description="Disordered" evidence="1">
    <location>
        <begin position="26"/>
        <end position="54"/>
    </location>
</feature>
<dbReference type="OrthoDB" id="9798191at2"/>
<dbReference type="InterPro" id="IPR050490">
    <property type="entry name" value="Bact_solute-bd_prot1"/>
</dbReference>
<dbReference type="AlphaFoldDB" id="A0A2P8HKZ3"/>
<dbReference type="InterPro" id="IPR006059">
    <property type="entry name" value="SBP"/>
</dbReference>
<sequence>MKKFRWGRWVIGGSLIVGLTACAGDDPPAEQASGDDGGNGDEASEEAENGGESTEISFIHWRGEDADVFDDIIDQFEDENPDISVNMNIYPSEEYQSNAQQMLRDGSIGDVFTSFPGSQFEAIQGAGFFEDISDEDFVDNFDEGSVDVGQGEDGTQYALPYQLVFNMPVYNKGMFEDLDIDVPQSWDEFHEMGETLLENDITPIAFPGGDIGPNQFMNSMMMNNAPDEDVFGQVEAGEETLPGGWWEETLEHFQELQENNFFQDNALGTQEEAAISMVANEEAAMLATGSYHMASLKGYNEDLDLDLMAPITVDEDEAQFEGIHTATFMLAVNANSEVQEEAKTFIDFLSQPDVASQYANETGQHLTVDGVDYESEELQETSYWIDEMNTRFQPRFLITNSQVENAVLASIENVLDGESPEAAAEQAQTIIDENID</sequence>
<keyword evidence="2" id="KW-0732">Signal</keyword>
<dbReference type="Pfam" id="PF01547">
    <property type="entry name" value="SBP_bac_1"/>
    <property type="match status" value="1"/>
</dbReference>
<name>A0A2P8HKZ3_9BACI</name>
<dbReference type="Gene3D" id="3.40.190.10">
    <property type="entry name" value="Periplasmic binding protein-like II"/>
    <property type="match status" value="2"/>
</dbReference>
<accession>A0A2P8HKZ3</accession>
<dbReference type="SUPFAM" id="SSF53850">
    <property type="entry name" value="Periplasmic binding protein-like II"/>
    <property type="match status" value="1"/>
</dbReference>
<evidence type="ECO:0000256" key="1">
    <source>
        <dbReference type="SAM" id="MobiDB-lite"/>
    </source>
</evidence>
<dbReference type="PANTHER" id="PTHR43649:SF17">
    <property type="entry name" value="ABC TRANSPORTER SOLUTE BINDING PROTEIN-SUGAR TRANSPORT"/>
    <property type="match status" value="1"/>
</dbReference>
<gene>
    <name evidence="3" type="ORF">B0H94_10532</name>
</gene>
<organism evidence="3 4">
    <name type="scientific">Salsuginibacillus halophilus</name>
    <dbReference type="NCBI Taxonomy" id="517424"/>
    <lineage>
        <taxon>Bacteria</taxon>
        <taxon>Bacillati</taxon>
        <taxon>Bacillota</taxon>
        <taxon>Bacilli</taxon>
        <taxon>Bacillales</taxon>
        <taxon>Bacillaceae</taxon>
        <taxon>Salsuginibacillus</taxon>
    </lineage>
</organism>
<feature type="compositionally biased region" description="Acidic residues" evidence="1">
    <location>
        <begin position="38"/>
        <end position="49"/>
    </location>
</feature>
<comment type="caution">
    <text evidence="3">The sequence shown here is derived from an EMBL/GenBank/DDBJ whole genome shotgun (WGS) entry which is preliminary data.</text>
</comment>
<evidence type="ECO:0000313" key="4">
    <source>
        <dbReference type="Proteomes" id="UP000242310"/>
    </source>
</evidence>